<evidence type="ECO:0000256" key="9">
    <source>
        <dbReference type="SAM" id="Phobius"/>
    </source>
</evidence>
<evidence type="ECO:0000313" key="10">
    <source>
        <dbReference type="EMBL" id="KAG1533307.1"/>
    </source>
</evidence>
<accession>A0A9P6XVV0</accession>
<keyword evidence="7 9" id="KW-0472">Membrane</keyword>
<evidence type="ECO:0000256" key="2">
    <source>
        <dbReference type="ARBA" id="ARBA00022448"/>
    </source>
</evidence>
<gene>
    <name evidence="10" type="ORF">G6F51_012685</name>
</gene>
<keyword evidence="2" id="KW-0813">Transport</keyword>
<comment type="subcellular location">
    <subcellularLocation>
        <location evidence="1">Cell membrane</location>
        <topology evidence="1">Multi-pass membrane protein</topology>
    </subcellularLocation>
</comment>
<dbReference type="Pfam" id="PF25539">
    <property type="entry name" value="Bestrophin_2"/>
    <property type="match status" value="1"/>
</dbReference>
<keyword evidence="5 9" id="KW-1133">Transmembrane helix</keyword>
<feature type="region of interest" description="Disordered" evidence="8">
    <location>
        <begin position="166"/>
        <end position="234"/>
    </location>
</feature>
<evidence type="ECO:0000256" key="7">
    <source>
        <dbReference type="ARBA" id="ARBA00023136"/>
    </source>
</evidence>
<dbReference type="PANTHER" id="PTHR33281">
    <property type="entry name" value="UPF0187 PROTEIN YNEE"/>
    <property type="match status" value="1"/>
</dbReference>
<feature type="transmembrane region" description="Helical" evidence="9">
    <location>
        <begin position="322"/>
        <end position="341"/>
    </location>
</feature>
<organism evidence="10 11">
    <name type="scientific">Rhizopus oryzae</name>
    <name type="common">Mucormycosis agent</name>
    <name type="synonym">Rhizopus arrhizus var. delemar</name>
    <dbReference type="NCBI Taxonomy" id="64495"/>
    <lineage>
        <taxon>Eukaryota</taxon>
        <taxon>Fungi</taxon>
        <taxon>Fungi incertae sedis</taxon>
        <taxon>Mucoromycota</taxon>
        <taxon>Mucoromycotina</taxon>
        <taxon>Mucoromycetes</taxon>
        <taxon>Mucorales</taxon>
        <taxon>Mucorineae</taxon>
        <taxon>Rhizopodaceae</taxon>
        <taxon>Rhizopus</taxon>
    </lineage>
</organism>
<keyword evidence="3" id="KW-1003">Cell membrane</keyword>
<evidence type="ECO:0000256" key="8">
    <source>
        <dbReference type="SAM" id="MobiDB-lite"/>
    </source>
</evidence>
<feature type="compositionally biased region" description="Basic and acidic residues" evidence="8">
    <location>
        <begin position="170"/>
        <end position="200"/>
    </location>
</feature>
<evidence type="ECO:0000256" key="6">
    <source>
        <dbReference type="ARBA" id="ARBA00023065"/>
    </source>
</evidence>
<feature type="compositionally biased region" description="Polar residues" evidence="8">
    <location>
        <begin position="201"/>
        <end position="227"/>
    </location>
</feature>
<protein>
    <submittedName>
        <fullName evidence="10">Uncharacterized protein</fullName>
    </submittedName>
</protein>
<evidence type="ECO:0000256" key="5">
    <source>
        <dbReference type="ARBA" id="ARBA00022989"/>
    </source>
</evidence>
<dbReference type="Proteomes" id="UP000717996">
    <property type="component" value="Unassembled WGS sequence"/>
</dbReference>
<dbReference type="InterPro" id="IPR044669">
    <property type="entry name" value="YneE/VCCN1/2-like"/>
</dbReference>
<name>A0A9P6XVV0_RHIOR</name>
<keyword evidence="4 9" id="KW-0812">Transmembrane</keyword>
<reference evidence="10" key="1">
    <citation type="journal article" date="2020" name="Microb. Genom.">
        <title>Genetic diversity of clinical and environmental Mucorales isolates obtained from an investigation of mucormycosis cases among solid organ transplant recipients.</title>
        <authorList>
            <person name="Nguyen M.H."/>
            <person name="Kaul D."/>
            <person name="Muto C."/>
            <person name="Cheng S.J."/>
            <person name="Richter R.A."/>
            <person name="Bruno V.M."/>
            <person name="Liu G."/>
            <person name="Beyhan S."/>
            <person name="Sundermann A.J."/>
            <person name="Mounaud S."/>
            <person name="Pasculle A.W."/>
            <person name="Nierman W.C."/>
            <person name="Driscoll E."/>
            <person name="Cumbie R."/>
            <person name="Clancy C.J."/>
            <person name="Dupont C.L."/>
        </authorList>
    </citation>
    <scope>NUCLEOTIDE SEQUENCE</scope>
    <source>
        <strain evidence="10">GL16</strain>
    </source>
</reference>
<proteinExistence type="predicted"/>
<feature type="transmembrane region" description="Helical" evidence="9">
    <location>
        <begin position="29"/>
        <end position="54"/>
    </location>
</feature>
<dbReference type="OMA" id="AYVNCLA"/>
<dbReference type="GO" id="GO:0005886">
    <property type="term" value="C:plasma membrane"/>
    <property type="evidence" value="ECO:0007669"/>
    <property type="project" value="UniProtKB-SubCell"/>
</dbReference>
<evidence type="ECO:0000256" key="4">
    <source>
        <dbReference type="ARBA" id="ARBA00022692"/>
    </source>
</evidence>
<dbReference type="AlphaFoldDB" id="A0A9P6XVV0"/>
<dbReference type="PANTHER" id="PTHR33281:SF19">
    <property type="entry name" value="VOLTAGE-DEPENDENT ANION CHANNEL-FORMING PROTEIN YNEE"/>
    <property type="match status" value="1"/>
</dbReference>
<dbReference type="OrthoDB" id="1368at2759"/>
<feature type="transmembrane region" description="Helical" evidence="9">
    <location>
        <begin position="295"/>
        <end position="316"/>
    </location>
</feature>
<dbReference type="GO" id="GO:0005254">
    <property type="term" value="F:chloride channel activity"/>
    <property type="evidence" value="ECO:0007669"/>
    <property type="project" value="InterPro"/>
</dbReference>
<keyword evidence="6" id="KW-0406">Ion transport</keyword>
<dbReference type="EMBL" id="JAANIT010003948">
    <property type="protein sequence ID" value="KAG1533307.1"/>
    <property type="molecule type" value="Genomic_DNA"/>
</dbReference>
<sequence length="386" mass="44205">MLHHDSRPINHTKRWIRQLKSYPDHLRQVLPTITPLIILIAVYAYGIGIMYISWGWEKVAISNSIVPALSVVLGLLLAFRANTSYARYYEGRQLWQDLTSNVRNLARLVWVSIPEQNEKDHTEKMRCMKLLLAFAISTKHYLRREYGIDYYDLEYLLPPHWEPATATDQTSDHHSHHHHDEAVVPDHLMETNEGGDRLSDIENQSSTTVTAGSNASSLRQRKASQFVSDEDLPDEGNADMSLPLEIIFRMSLYMQQAKTSKKIDDTFSNVIINHLNNLNDCLAGMERIVNTPIPAVYVIHLKQSLALYLLAIPFTLISELKWWIVPTIILASFTLFGIDAIGAQIENPFGYNNNDLPLNSFCDSLRKEIEFIVYHLPCETKNAMMI</sequence>
<evidence type="ECO:0000256" key="3">
    <source>
        <dbReference type="ARBA" id="ARBA00022475"/>
    </source>
</evidence>
<evidence type="ECO:0000313" key="11">
    <source>
        <dbReference type="Proteomes" id="UP000717996"/>
    </source>
</evidence>
<evidence type="ECO:0000256" key="1">
    <source>
        <dbReference type="ARBA" id="ARBA00004651"/>
    </source>
</evidence>
<feature type="transmembrane region" description="Helical" evidence="9">
    <location>
        <begin position="60"/>
        <end position="79"/>
    </location>
</feature>
<comment type="caution">
    <text evidence="10">The sequence shown here is derived from an EMBL/GenBank/DDBJ whole genome shotgun (WGS) entry which is preliminary data.</text>
</comment>